<gene>
    <name evidence="1" type="ORF">CCOS864_01256</name>
</gene>
<name>A0A380SV13_9PSED</name>
<reference evidence="2" key="1">
    <citation type="submission" date="2018-07" db="EMBL/GenBank/DDBJ databases">
        <authorList>
            <person name="Blom J."/>
        </authorList>
    </citation>
    <scope>NUCLEOTIDE SEQUENCE [LARGE SCALE GENOMIC DNA]</scope>
    <source>
        <strain evidence="2">CCOS 864</strain>
    </source>
</reference>
<evidence type="ECO:0000313" key="2">
    <source>
        <dbReference type="Proteomes" id="UP000255177"/>
    </source>
</evidence>
<dbReference type="NCBIfam" id="TIGR02448">
    <property type="entry name" value="conserverd hypothetical protein"/>
    <property type="match status" value="1"/>
</dbReference>
<keyword evidence="2" id="KW-1185">Reference proteome</keyword>
<dbReference type="InterPro" id="IPR012661">
    <property type="entry name" value="CHP02448"/>
</dbReference>
<proteinExistence type="predicted"/>
<accession>A0A380SV13</accession>
<protein>
    <submittedName>
        <fullName evidence="1">Conserverd hypothetical domain protein</fullName>
    </submittedName>
</protein>
<dbReference type="Proteomes" id="UP000255177">
    <property type="component" value="Unassembled WGS sequence"/>
</dbReference>
<dbReference type="EMBL" id="UIDD01000004">
    <property type="protein sequence ID" value="SUQ61832.1"/>
    <property type="molecule type" value="Genomic_DNA"/>
</dbReference>
<dbReference type="AlphaFoldDB" id="A0A380SV13"/>
<dbReference type="RefSeq" id="WP_233673913.1">
    <property type="nucleotide sequence ID" value="NZ_CBCSFG010000006.1"/>
</dbReference>
<evidence type="ECO:0000313" key="1">
    <source>
        <dbReference type="EMBL" id="SUQ61832.1"/>
    </source>
</evidence>
<dbReference type="Pfam" id="PF09498">
    <property type="entry name" value="DUF2388"/>
    <property type="match status" value="1"/>
</dbReference>
<organism evidence="1 2">
    <name type="scientific">Pseudomonas wadenswilerensis</name>
    <dbReference type="NCBI Taxonomy" id="1785161"/>
    <lineage>
        <taxon>Bacteria</taxon>
        <taxon>Pseudomonadati</taxon>
        <taxon>Pseudomonadota</taxon>
        <taxon>Gammaproteobacteria</taxon>
        <taxon>Pseudomonadales</taxon>
        <taxon>Pseudomonadaceae</taxon>
        <taxon>Pseudomonas</taxon>
    </lineage>
</organism>
<sequence length="135" mass="13994">MERTINSWKKPAILLSLAWCCTAQGMGDIFGDGTGNVDGMLTLGATVYVPFMLTGATTFGPTMASEGTSGSDGKRVLAQARDDAAAFIASDGAYRGVYLQSALNWLRSEGRGAGATDRELAQGILVLAAVEAKGI</sequence>